<dbReference type="Pfam" id="PF01547">
    <property type="entry name" value="SBP_bac_1"/>
    <property type="match status" value="1"/>
</dbReference>
<keyword evidence="2" id="KW-0813">Transport</keyword>
<proteinExistence type="inferred from homology"/>
<dbReference type="EMBL" id="SOCP01000019">
    <property type="protein sequence ID" value="TDV41768.1"/>
    <property type="molecule type" value="Genomic_DNA"/>
</dbReference>
<protein>
    <submittedName>
        <fullName evidence="3">Carbohydrate ABC transporter substrate-binding protein (CUT1 family)</fullName>
    </submittedName>
</protein>
<dbReference type="PROSITE" id="PS51257">
    <property type="entry name" value="PROKAR_LIPOPROTEIN"/>
    <property type="match status" value="1"/>
</dbReference>
<reference evidence="3 4" key="1">
    <citation type="submission" date="2019-03" db="EMBL/GenBank/DDBJ databases">
        <title>Genomic Encyclopedia of Archaeal and Bacterial Type Strains, Phase II (KMG-II): from individual species to whole genera.</title>
        <authorList>
            <person name="Goeker M."/>
        </authorList>
    </citation>
    <scope>NUCLEOTIDE SEQUENCE [LARGE SCALE GENOMIC DNA]</scope>
    <source>
        <strain evidence="3 4">DSM 45499</strain>
    </source>
</reference>
<name>A0A4R7UY04_9PSEU</name>
<dbReference type="SUPFAM" id="SSF53850">
    <property type="entry name" value="Periplasmic binding protein-like II"/>
    <property type="match status" value="1"/>
</dbReference>
<gene>
    <name evidence="3" type="ORF">CLV71_11990</name>
</gene>
<accession>A0A4R7UY04</accession>
<sequence length="419" mass="45235">MRREVHRRTLLRTAALAPLAGLVGGCGELAAVAGLGDDVRVAVSWSAAELAAFAHVLDGRGVRDYELIPLGDDIGAALNARTAGRPDVVAVPQVGHVTANLDHVAPLPDGVWHDEYERIWPAASADGRHYALPFKLANVSVVWYRADLGITPPTTWEDWLELNEELIDRGVTPLALGGADGWVLAQFFENVLLRTYPETFDELAARRDPKLWDGTEVFEAFEMVATMWGRPAVLSGGAGNSLVRQFPDAVLEMCRYGRAAMVPAPDFAESVIRRFAPDPDAFDTFTFPPGNGGDPPLAVSSDLLVLTRPASGPAQDLIRYLATPDAPVPWIRETGGFIAANPHTSFRYYSPTLERLATELREHDIRFGLADQLGRLGGSEGLQRVLQNLLRGTAAGTTPSVSARAACRAMVDAARRTGS</sequence>
<evidence type="ECO:0000256" key="2">
    <source>
        <dbReference type="ARBA" id="ARBA00022448"/>
    </source>
</evidence>
<dbReference type="PANTHER" id="PTHR43649:SF29">
    <property type="entry name" value="OSMOPROTECTIVE COMPOUNDS-BINDING PROTEIN GGTB"/>
    <property type="match status" value="1"/>
</dbReference>
<dbReference type="Proteomes" id="UP000294927">
    <property type="component" value="Unassembled WGS sequence"/>
</dbReference>
<comment type="similarity">
    <text evidence="1">Belongs to the bacterial solute-binding protein 1 family.</text>
</comment>
<dbReference type="PANTHER" id="PTHR43649">
    <property type="entry name" value="ARABINOSE-BINDING PROTEIN-RELATED"/>
    <property type="match status" value="1"/>
</dbReference>
<dbReference type="OrthoDB" id="8663148at2"/>
<evidence type="ECO:0000256" key="1">
    <source>
        <dbReference type="ARBA" id="ARBA00008520"/>
    </source>
</evidence>
<dbReference type="InterPro" id="IPR006059">
    <property type="entry name" value="SBP"/>
</dbReference>
<evidence type="ECO:0000313" key="3">
    <source>
        <dbReference type="EMBL" id="TDV41768.1"/>
    </source>
</evidence>
<dbReference type="Gene3D" id="3.40.190.10">
    <property type="entry name" value="Periplasmic binding protein-like II"/>
    <property type="match status" value="2"/>
</dbReference>
<evidence type="ECO:0000313" key="4">
    <source>
        <dbReference type="Proteomes" id="UP000294927"/>
    </source>
</evidence>
<comment type="caution">
    <text evidence="3">The sequence shown here is derived from an EMBL/GenBank/DDBJ whole genome shotgun (WGS) entry which is preliminary data.</text>
</comment>
<dbReference type="RefSeq" id="WP_133907568.1">
    <property type="nucleotide sequence ID" value="NZ_SOCP01000019.1"/>
</dbReference>
<organism evidence="3 4">
    <name type="scientific">Actinophytocola oryzae</name>
    <dbReference type="NCBI Taxonomy" id="502181"/>
    <lineage>
        <taxon>Bacteria</taxon>
        <taxon>Bacillati</taxon>
        <taxon>Actinomycetota</taxon>
        <taxon>Actinomycetes</taxon>
        <taxon>Pseudonocardiales</taxon>
        <taxon>Pseudonocardiaceae</taxon>
    </lineage>
</organism>
<keyword evidence="4" id="KW-1185">Reference proteome</keyword>
<dbReference type="PROSITE" id="PS51318">
    <property type="entry name" value="TAT"/>
    <property type="match status" value="1"/>
</dbReference>
<dbReference type="InterPro" id="IPR050490">
    <property type="entry name" value="Bact_solute-bd_prot1"/>
</dbReference>
<dbReference type="AlphaFoldDB" id="A0A4R7UY04"/>
<dbReference type="InterPro" id="IPR006311">
    <property type="entry name" value="TAT_signal"/>
</dbReference>